<dbReference type="InterPro" id="IPR009057">
    <property type="entry name" value="Homeodomain-like_sf"/>
</dbReference>
<dbReference type="InterPro" id="IPR036271">
    <property type="entry name" value="Tet_transcr_reg_TetR-rel_C_sf"/>
</dbReference>
<dbReference type="Gene3D" id="1.10.357.10">
    <property type="entry name" value="Tetracycline Repressor, domain 2"/>
    <property type="match status" value="1"/>
</dbReference>
<accession>A0ABP7E8A2</accession>
<dbReference type="EMBL" id="BAAAZP010000226">
    <property type="protein sequence ID" value="GAA3714929.1"/>
    <property type="molecule type" value="Genomic_DNA"/>
</dbReference>
<evidence type="ECO:0000256" key="1">
    <source>
        <dbReference type="ARBA" id="ARBA00023015"/>
    </source>
</evidence>
<name>A0ABP7E8A2_9ACTN</name>
<protein>
    <submittedName>
        <fullName evidence="6">TetR/AcrR family transcriptional regulator</fullName>
    </submittedName>
</protein>
<dbReference type="Proteomes" id="UP001500902">
    <property type="component" value="Unassembled WGS sequence"/>
</dbReference>
<evidence type="ECO:0000256" key="4">
    <source>
        <dbReference type="PROSITE-ProRule" id="PRU00335"/>
    </source>
</evidence>
<comment type="caution">
    <text evidence="6">The sequence shown here is derived from an EMBL/GenBank/DDBJ whole genome shotgun (WGS) entry which is preliminary data.</text>
</comment>
<sequence length="180" mass="20238">MTAAMNAFWRQGYEATSTRDLTDRTGLGPSSLYNTFGDKRQLYLRALRRYYETNTGEQTVLLAEPGPAKDRLRAWMVQAIDVDLSDPETAGCFVLNAMVEKADQDPDIKQEVRRHVTTIEHALRETVARGQRAGEFGPERDPAAVARQVLSAYYGLRLLTRVYDDRQALLDVVDGTLNAL</sequence>
<keyword evidence="2 4" id="KW-0238">DNA-binding</keyword>
<organism evidence="6 7">
    <name type="scientific">Nonomuraea antimicrobica</name>
    <dbReference type="NCBI Taxonomy" id="561173"/>
    <lineage>
        <taxon>Bacteria</taxon>
        <taxon>Bacillati</taxon>
        <taxon>Actinomycetota</taxon>
        <taxon>Actinomycetes</taxon>
        <taxon>Streptosporangiales</taxon>
        <taxon>Streptosporangiaceae</taxon>
        <taxon>Nonomuraea</taxon>
    </lineage>
</organism>
<feature type="domain" description="HTH tetR-type" evidence="5">
    <location>
        <begin position="1"/>
        <end position="54"/>
    </location>
</feature>
<dbReference type="PROSITE" id="PS50977">
    <property type="entry name" value="HTH_TETR_2"/>
    <property type="match status" value="1"/>
</dbReference>
<proteinExistence type="predicted"/>
<dbReference type="PANTHER" id="PTHR47506:SF1">
    <property type="entry name" value="HTH-TYPE TRANSCRIPTIONAL REGULATOR YJDC"/>
    <property type="match status" value="1"/>
</dbReference>
<evidence type="ECO:0000313" key="6">
    <source>
        <dbReference type="EMBL" id="GAA3714929.1"/>
    </source>
</evidence>
<dbReference type="InterPro" id="IPR011075">
    <property type="entry name" value="TetR_C"/>
</dbReference>
<evidence type="ECO:0000256" key="3">
    <source>
        <dbReference type="ARBA" id="ARBA00023163"/>
    </source>
</evidence>
<keyword evidence="7" id="KW-1185">Reference proteome</keyword>
<dbReference type="Gene3D" id="1.10.10.60">
    <property type="entry name" value="Homeodomain-like"/>
    <property type="match status" value="1"/>
</dbReference>
<evidence type="ECO:0000256" key="2">
    <source>
        <dbReference type="ARBA" id="ARBA00023125"/>
    </source>
</evidence>
<keyword evidence="1" id="KW-0805">Transcription regulation</keyword>
<dbReference type="PANTHER" id="PTHR47506">
    <property type="entry name" value="TRANSCRIPTIONAL REGULATORY PROTEIN"/>
    <property type="match status" value="1"/>
</dbReference>
<feature type="DNA-binding region" description="H-T-H motif" evidence="4">
    <location>
        <begin position="17"/>
        <end position="36"/>
    </location>
</feature>
<dbReference type="SUPFAM" id="SSF48498">
    <property type="entry name" value="Tetracyclin repressor-like, C-terminal domain"/>
    <property type="match status" value="1"/>
</dbReference>
<evidence type="ECO:0000313" key="7">
    <source>
        <dbReference type="Proteomes" id="UP001500902"/>
    </source>
</evidence>
<gene>
    <name evidence="6" type="ORF">GCM10022224_095750</name>
</gene>
<reference evidence="7" key="1">
    <citation type="journal article" date="2019" name="Int. J. Syst. Evol. Microbiol.">
        <title>The Global Catalogue of Microorganisms (GCM) 10K type strain sequencing project: providing services to taxonomists for standard genome sequencing and annotation.</title>
        <authorList>
            <consortium name="The Broad Institute Genomics Platform"/>
            <consortium name="The Broad Institute Genome Sequencing Center for Infectious Disease"/>
            <person name="Wu L."/>
            <person name="Ma J."/>
        </authorList>
    </citation>
    <scope>NUCLEOTIDE SEQUENCE [LARGE SCALE GENOMIC DNA]</scope>
    <source>
        <strain evidence="7">JCM 16904</strain>
    </source>
</reference>
<dbReference type="Pfam" id="PF16925">
    <property type="entry name" value="TetR_C_13"/>
    <property type="match status" value="1"/>
</dbReference>
<evidence type="ECO:0000259" key="5">
    <source>
        <dbReference type="PROSITE" id="PS50977"/>
    </source>
</evidence>
<dbReference type="SUPFAM" id="SSF46689">
    <property type="entry name" value="Homeodomain-like"/>
    <property type="match status" value="1"/>
</dbReference>
<dbReference type="Pfam" id="PF00440">
    <property type="entry name" value="TetR_N"/>
    <property type="match status" value="1"/>
</dbReference>
<keyword evidence="3" id="KW-0804">Transcription</keyword>
<dbReference type="InterPro" id="IPR001647">
    <property type="entry name" value="HTH_TetR"/>
</dbReference>